<feature type="domain" description="DOMON" evidence="1">
    <location>
        <begin position="133"/>
        <end position="203"/>
    </location>
</feature>
<dbReference type="Proteomes" id="UP000694865">
    <property type="component" value="Unplaced"/>
</dbReference>
<accession>A0ABM0N0M1</accession>
<feature type="non-terminal residue" evidence="3">
    <location>
        <position position="203"/>
    </location>
</feature>
<dbReference type="PROSITE" id="PS50836">
    <property type="entry name" value="DOMON"/>
    <property type="match status" value="1"/>
</dbReference>
<dbReference type="RefSeq" id="XP_006825812.1">
    <property type="nucleotide sequence ID" value="XM_006825749.1"/>
</dbReference>
<dbReference type="GeneID" id="102803569"/>
<gene>
    <name evidence="3" type="primary">LOC102803569</name>
</gene>
<keyword evidence="2" id="KW-1185">Reference proteome</keyword>
<evidence type="ECO:0000259" key="1">
    <source>
        <dbReference type="PROSITE" id="PS50836"/>
    </source>
</evidence>
<protein>
    <submittedName>
        <fullName evidence="3">Ferric-chelate reductase 1-like</fullName>
    </submittedName>
</protein>
<dbReference type="InterPro" id="IPR042789">
    <property type="entry name" value="FRRS1L"/>
</dbReference>
<organism evidence="2 3">
    <name type="scientific">Saccoglossus kowalevskii</name>
    <name type="common">Acorn worm</name>
    <dbReference type="NCBI Taxonomy" id="10224"/>
    <lineage>
        <taxon>Eukaryota</taxon>
        <taxon>Metazoa</taxon>
        <taxon>Hemichordata</taxon>
        <taxon>Enteropneusta</taxon>
        <taxon>Harrimaniidae</taxon>
        <taxon>Saccoglossus</taxon>
    </lineage>
</organism>
<proteinExistence type="predicted"/>
<dbReference type="Pfam" id="PF03351">
    <property type="entry name" value="DOMON"/>
    <property type="match status" value="1"/>
</dbReference>
<name>A0ABM0N0M1_SACKO</name>
<dbReference type="PANTHER" id="PTHR46902:SF1">
    <property type="entry name" value="DOMON DOMAIN-CONTAINING PROTEIN FRRS1L"/>
    <property type="match status" value="1"/>
</dbReference>
<evidence type="ECO:0000313" key="3">
    <source>
        <dbReference type="RefSeq" id="XP_006825812.1"/>
    </source>
</evidence>
<dbReference type="PANTHER" id="PTHR46902">
    <property type="entry name" value="DOMON DOMAIN-CONTAINING PROTEIN FRRS1L"/>
    <property type="match status" value="1"/>
</dbReference>
<reference evidence="3" key="1">
    <citation type="submission" date="2025-08" db="UniProtKB">
        <authorList>
            <consortium name="RefSeq"/>
        </authorList>
    </citation>
    <scope>IDENTIFICATION</scope>
    <source>
        <tissue evidence="3">Testes</tissue>
    </source>
</reference>
<evidence type="ECO:0000313" key="2">
    <source>
        <dbReference type="Proteomes" id="UP000694865"/>
    </source>
</evidence>
<dbReference type="InterPro" id="IPR005018">
    <property type="entry name" value="DOMON_domain"/>
</dbReference>
<sequence>MVTRSRCDLHIPCQPPRALPGDLRKAEAIRQEVDSLLTKGARHSIEDLAISSGFYLQVFVVPNYRLTVVQAKIVYWSGLKSETISGPPPPTIGSTATPVPVVTASQDLVTSNGCGDTKGCYLSPNDCVNKDDCDVLVSWRQDNDNIIFELLGKMRMGEEYIAIGFSTDLSMGDDDVWGCINEGGVAVLDHSTNVGRDNIPQST</sequence>